<evidence type="ECO:0000256" key="2">
    <source>
        <dbReference type="ARBA" id="ARBA00023015"/>
    </source>
</evidence>
<dbReference type="Gene3D" id="1.10.1740.10">
    <property type="match status" value="1"/>
</dbReference>
<dbReference type="Proteomes" id="UP001500967">
    <property type="component" value="Unassembled WGS sequence"/>
</dbReference>
<dbReference type="InterPro" id="IPR013249">
    <property type="entry name" value="RNA_pol_sigma70_r4_t2"/>
</dbReference>
<sequence length="195" mass="21611">MTTSPPTDRQLWEATAAGDDDAFSVLFDRHLKAVNNHCFRLTADWSLADDATSAAFVAAWRARGSVALVHDSALPWLLTVATNTVRNEYRSRRRRAALLERLPPPVPAPDHADDVAERLDDEHRMAELLAAAEELPRAEREALALCVWSDVSYADAAAVLGIAEVSVRSRVSRAKARLTKYFTSRIPTHIAREGR</sequence>
<dbReference type="PANTHER" id="PTHR43133">
    <property type="entry name" value="RNA POLYMERASE ECF-TYPE SIGMA FACTO"/>
    <property type="match status" value="1"/>
</dbReference>
<evidence type="ECO:0000259" key="5">
    <source>
        <dbReference type="Pfam" id="PF04542"/>
    </source>
</evidence>
<dbReference type="InterPro" id="IPR007627">
    <property type="entry name" value="RNA_pol_sigma70_r2"/>
</dbReference>
<reference evidence="7 8" key="1">
    <citation type="journal article" date="2019" name="Int. J. Syst. Evol. Microbiol.">
        <title>The Global Catalogue of Microorganisms (GCM) 10K type strain sequencing project: providing services to taxonomists for standard genome sequencing and annotation.</title>
        <authorList>
            <consortium name="The Broad Institute Genomics Platform"/>
            <consortium name="The Broad Institute Genome Sequencing Center for Infectious Disease"/>
            <person name="Wu L."/>
            <person name="Ma J."/>
        </authorList>
    </citation>
    <scope>NUCLEOTIDE SEQUENCE [LARGE SCALE GENOMIC DNA]</scope>
    <source>
        <strain evidence="7 8">JCM 10425</strain>
    </source>
</reference>
<dbReference type="SUPFAM" id="SSF88659">
    <property type="entry name" value="Sigma3 and sigma4 domains of RNA polymerase sigma factors"/>
    <property type="match status" value="1"/>
</dbReference>
<keyword evidence="4" id="KW-0804">Transcription</keyword>
<feature type="domain" description="RNA polymerase sigma factor 70 region 4 type 2" evidence="6">
    <location>
        <begin position="127"/>
        <end position="178"/>
    </location>
</feature>
<dbReference type="InterPro" id="IPR013324">
    <property type="entry name" value="RNA_pol_sigma_r3/r4-like"/>
</dbReference>
<dbReference type="EMBL" id="BAAAGX010000014">
    <property type="protein sequence ID" value="GAA0248257.1"/>
    <property type="molecule type" value="Genomic_DNA"/>
</dbReference>
<evidence type="ECO:0000313" key="8">
    <source>
        <dbReference type="Proteomes" id="UP001500967"/>
    </source>
</evidence>
<dbReference type="InterPro" id="IPR014284">
    <property type="entry name" value="RNA_pol_sigma-70_dom"/>
</dbReference>
<proteinExistence type="inferred from homology"/>
<comment type="similarity">
    <text evidence="1">Belongs to the sigma-70 factor family. ECF subfamily.</text>
</comment>
<dbReference type="InterPro" id="IPR013325">
    <property type="entry name" value="RNA_pol_sigma_r2"/>
</dbReference>
<comment type="caution">
    <text evidence="7">The sequence shown here is derived from an EMBL/GenBank/DDBJ whole genome shotgun (WGS) entry which is preliminary data.</text>
</comment>
<dbReference type="Gene3D" id="1.10.10.10">
    <property type="entry name" value="Winged helix-like DNA-binding domain superfamily/Winged helix DNA-binding domain"/>
    <property type="match status" value="1"/>
</dbReference>
<evidence type="ECO:0000256" key="4">
    <source>
        <dbReference type="ARBA" id="ARBA00023163"/>
    </source>
</evidence>
<dbReference type="InterPro" id="IPR039425">
    <property type="entry name" value="RNA_pol_sigma-70-like"/>
</dbReference>
<accession>A0ABN0UF63</accession>
<keyword evidence="2" id="KW-0805">Transcription regulation</keyword>
<name>A0ABN0UF63_9ACTN</name>
<gene>
    <name evidence="7" type="ORF">GCM10009539_36940</name>
</gene>
<dbReference type="RefSeq" id="WP_344650065.1">
    <property type="nucleotide sequence ID" value="NZ_BAAAGX010000014.1"/>
</dbReference>
<protein>
    <submittedName>
        <fullName evidence="7">RNA polymerase sigma factor</fullName>
    </submittedName>
</protein>
<keyword evidence="8" id="KW-1185">Reference proteome</keyword>
<evidence type="ECO:0000256" key="1">
    <source>
        <dbReference type="ARBA" id="ARBA00010641"/>
    </source>
</evidence>
<evidence type="ECO:0000256" key="3">
    <source>
        <dbReference type="ARBA" id="ARBA00023082"/>
    </source>
</evidence>
<feature type="domain" description="RNA polymerase sigma-70 region 2" evidence="5">
    <location>
        <begin position="26"/>
        <end position="95"/>
    </location>
</feature>
<evidence type="ECO:0000313" key="7">
    <source>
        <dbReference type="EMBL" id="GAA0248257.1"/>
    </source>
</evidence>
<dbReference type="Pfam" id="PF04542">
    <property type="entry name" value="Sigma70_r2"/>
    <property type="match status" value="1"/>
</dbReference>
<organism evidence="7 8">
    <name type="scientific">Cryptosporangium japonicum</name>
    <dbReference type="NCBI Taxonomy" id="80872"/>
    <lineage>
        <taxon>Bacteria</taxon>
        <taxon>Bacillati</taxon>
        <taxon>Actinomycetota</taxon>
        <taxon>Actinomycetes</taxon>
        <taxon>Cryptosporangiales</taxon>
        <taxon>Cryptosporangiaceae</taxon>
        <taxon>Cryptosporangium</taxon>
    </lineage>
</organism>
<dbReference type="InterPro" id="IPR036388">
    <property type="entry name" value="WH-like_DNA-bd_sf"/>
</dbReference>
<dbReference type="Pfam" id="PF08281">
    <property type="entry name" value="Sigma70_r4_2"/>
    <property type="match status" value="1"/>
</dbReference>
<keyword evidence="3" id="KW-0731">Sigma factor</keyword>
<dbReference type="SUPFAM" id="SSF88946">
    <property type="entry name" value="Sigma2 domain of RNA polymerase sigma factors"/>
    <property type="match status" value="1"/>
</dbReference>
<evidence type="ECO:0000259" key="6">
    <source>
        <dbReference type="Pfam" id="PF08281"/>
    </source>
</evidence>
<dbReference type="PANTHER" id="PTHR43133:SF25">
    <property type="entry name" value="RNA POLYMERASE SIGMA FACTOR RFAY-RELATED"/>
    <property type="match status" value="1"/>
</dbReference>
<dbReference type="NCBIfam" id="TIGR02937">
    <property type="entry name" value="sigma70-ECF"/>
    <property type="match status" value="1"/>
</dbReference>